<reference evidence="2" key="1">
    <citation type="journal article" date="2023" name="Mol. Phylogenet. Evol.">
        <title>Genome-scale phylogeny and comparative genomics of the fungal order Sordariales.</title>
        <authorList>
            <person name="Hensen N."/>
            <person name="Bonometti L."/>
            <person name="Westerberg I."/>
            <person name="Brannstrom I.O."/>
            <person name="Guillou S."/>
            <person name="Cros-Aarteil S."/>
            <person name="Calhoun S."/>
            <person name="Haridas S."/>
            <person name="Kuo A."/>
            <person name="Mondo S."/>
            <person name="Pangilinan J."/>
            <person name="Riley R."/>
            <person name="LaButti K."/>
            <person name="Andreopoulos B."/>
            <person name="Lipzen A."/>
            <person name="Chen C."/>
            <person name="Yan M."/>
            <person name="Daum C."/>
            <person name="Ng V."/>
            <person name="Clum A."/>
            <person name="Steindorff A."/>
            <person name="Ohm R.A."/>
            <person name="Martin F."/>
            <person name="Silar P."/>
            <person name="Natvig D.O."/>
            <person name="Lalanne C."/>
            <person name="Gautier V."/>
            <person name="Ament-Velasquez S.L."/>
            <person name="Kruys A."/>
            <person name="Hutchinson M.I."/>
            <person name="Powell A.J."/>
            <person name="Barry K."/>
            <person name="Miller A.N."/>
            <person name="Grigoriev I.V."/>
            <person name="Debuchy R."/>
            <person name="Gladieux P."/>
            <person name="Hiltunen Thoren M."/>
            <person name="Johannesson H."/>
        </authorList>
    </citation>
    <scope>NUCLEOTIDE SEQUENCE</scope>
    <source>
        <strain evidence="2">CBS 508.74</strain>
    </source>
</reference>
<feature type="compositionally biased region" description="Acidic residues" evidence="1">
    <location>
        <begin position="179"/>
        <end position="189"/>
    </location>
</feature>
<feature type="compositionally biased region" description="Low complexity" evidence="1">
    <location>
        <begin position="137"/>
        <end position="152"/>
    </location>
</feature>
<comment type="caution">
    <text evidence="2">The sequence shown here is derived from an EMBL/GenBank/DDBJ whole genome shotgun (WGS) entry which is preliminary data.</text>
</comment>
<accession>A0AAN6QMW7</accession>
<evidence type="ECO:0000313" key="2">
    <source>
        <dbReference type="EMBL" id="KAK4109507.1"/>
    </source>
</evidence>
<dbReference type="Proteomes" id="UP001302812">
    <property type="component" value="Unassembled WGS sequence"/>
</dbReference>
<gene>
    <name evidence="2" type="ORF">N656DRAFT_771081</name>
</gene>
<evidence type="ECO:0000256" key="1">
    <source>
        <dbReference type="SAM" id="MobiDB-lite"/>
    </source>
</evidence>
<dbReference type="RefSeq" id="XP_064667077.1">
    <property type="nucleotide sequence ID" value="XM_064813824.1"/>
</dbReference>
<keyword evidence="3" id="KW-1185">Reference proteome</keyword>
<name>A0AAN6QMW7_9PEZI</name>
<reference evidence="2" key="2">
    <citation type="submission" date="2023-05" db="EMBL/GenBank/DDBJ databases">
        <authorList>
            <consortium name="Lawrence Berkeley National Laboratory"/>
            <person name="Steindorff A."/>
            <person name="Hensen N."/>
            <person name="Bonometti L."/>
            <person name="Westerberg I."/>
            <person name="Brannstrom I.O."/>
            <person name="Guillou S."/>
            <person name="Cros-Aarteil S."/>
            <person name="Calhoun S."/>
            <person name="Haridas S."/>
            <person name="Kuo A."/>
            <person name="Mondo S."/>
            <person name="Pangilinan J."/>
            <person name="Riley R."/>
            <person name="Labutti K."/>
            <person name="Andreopoulos B."/>
            <person name="Lipzen A."/>
            <person name="Chen C."/>
            <person name="Yanf M."/>
            <person name="Daum C."/>
            <person name="Ng V."/>
            <person name="Clum A."/>
            <person name="Ohm R."/>
            <person name="Martin F."/>
            <person name="Silar P."/>
            <person name="Natvig D."/>
            <person name="Lalanne C."/>
            <person name="Gautier V."/>
            <person name="Ament-Velasquez S.L."/>
            <person name="Kruys A."/>
            <person name="Hutchinson M.I."/>
            <person name="Powell A.J."/>
            <person name="Barry K."/>
            <person name="Miller A.N."/>
            <person name="Grigoriev I.V."/>
            <person name="Debuchy R."/>
            <person name="Gladieux P."/>
            <person name="Thoren M.H."/>
            <person name="Johannesson H."/>
        </authorList>
    </citation>
    <scope>NUCLEOTIDE SEQUENCE</scope>
    <source>
        <strain evidence="2">CBS 508.74</strain>
    </source>
</reference>
<proteinExistence type="predicted"/>
<feature type="compositionally biased region" description="Basic and acidic residues" evidence="1">
    <location>
        <begin position="198"/>
        <end position="207"/>
    </location>
</feature>
<dbReference type="GeneID" id="89937949"/>
<feature type="region of interest" description="Disordered" evidence="1">
    <location>
        <begin position="125"/>
        <end position="230"/>
    </location>
</feature>
<evidence type="ECO:0000313" key="3">
    <source>
        <dbReference type="Proteomes" id="UP001302812"/>
    </source>
</evidence>
<dbReference type="EMBL" id="MU853356">
    <property type="protein sequence ID" value="KAK4109507.1"/>
    <property type="molecule type" value="Genomic_DNA"/>
</dbReference>
<dbReference type="AlphaFoldDB" id="A0AAN6QMW7"/>
<organism evidence="2 3">
    <name type="scientific">Canariomyces notabilis</name>
    <dbReference type="NCBI Taxonomy" id="2074819"/>
    <lineage>
        <taxon>Eukaryota</taxon>
        <taxon>Fungi</taxon>
        <taxon>Dikarya</taxon>
        <taxon>Ascomycota</taxon>
        <taxon>Pezizomycotina</taxon>
        <taxon>Sordariomycetes</taxon>
        <taxon>Sordariomycetidae</taxon>
        <taxon>Sordariales</taxon>
        <taxon>Chaetomiaceae</taxon>
        <taxon>Canariomyces</taxon>
    </lineage>
</organism>
<sequence length="406" mass="41876">MPPSTNFKSYEAQARLLAALVASLDDKRLDYKKIAKAYGGGATPSAIEHRFRPVKAQAEFIHTILNEGKDPGDYAVIDLKTKDEIQQYFGASTADGINFQFRSIKQGANVLKNAVENGNDPVAAFAGHLGNGSSSVPATPTPKRARPAKTPASGRAGTPASKRRKATPIKPDPQITDSDSPDVDYDELDQSPTKNLVKVKETPRRNPGELLPRSAWAKPAPGTGTPARSSLAMASSSKSVAVSGAANGMRTPSYTAASFTAALTTNAPAAGGTMLNTGSYAGSASRGTVPDLSTATFVDLSGSPPTTATSTTATAANHGNNTNYYHDATTPASASDAPTPTSTTTITGAVGVSSAATTLFDPTLKMEYPADTGNFAAAMYGFADGNGGGDIDFNAELDAWDDAGDC</sequence>
<protein>
    <submittedName>
        <fullName evidence="2">Uncharacterized protein</fullName>
    </submittedName>
</protein>